<name>A0A8H3IZ19_9LECA</name>
<dbReference type="OrthoDB" id="30840at2759"/>
<evidence type="ECO:0000256" key="3">
    <source>
        <dbReference type="SAM" id="MobiDB-lite"/>
    </source>
</evidence>
<dbReference type="GO" id="GO:0004059">
    <property type="term" value="F:aralkylamine N-acetyltransferase activity"/>
    <property type="evidence" value="ECO:0007669"/>
    <property type="project" value="TreeGrafter"/>
</dbReference>
<reference evidence="4" key="1">
    <citation type="submission" date="2021-03" db="EMBL/GenBank/DDBJ databases">
        <authorList>
            <person name="Tagirdzhanova G."/>
        </authorList>
    </citation>
    <scope>NUCLEOTIDE SEQUENCE</scope>
</reference>
<keyword evidence="1" id="KW-0808">Transferase</keyword>
<feature type="compositionally biased region" description="Polar residues" evidence="3">
    <location>
        <begin position="15"/>
        <end position="32"/>
    </location>
</feature>
<evidence type="ECO:0000256" key="1">
    <source>
        <dbReference type="ARBA" id="ARBA00022679"/>
    </source>
</evidence>
<dbReference type="Proteomes" id="UP000664203">
    <property type="component" value="Unassembled WGS sequence"/>
</dbReference>
<evidence type="ECO:0000256" key="2">
    <source>
        <dbReference type="ARBA" id="ARBA00023315"/>
    </source>
</evidence>
<dbReference type="AlphaFoldDB" id="A0A8H3IZ19"/>
<dbReference type="PANTHER" id="PTHR10908">
    <property type="entry name" value="SEROTONIN N-ACETYLTRANSFERASE"/>
    <property type="match status" value="1"/>
</dbReference>
<proteinExistence type="predicted"/>
<dbReference type="EMBL" id="CAJPDR010000408">
    <property type="protein sequence ID" value="CAF9935510.1"/>
    <property type="molecule type" value="Genomic_DNA"/>
</dbReference>
<evidence type="ECO:0000313" key="4">
    <source>
        <dbReference type="EMBL" id="CAF9935510.1"/>
    </source>
</evidence>
<protein>
    <submittedName>
        <fullName evidence="4">Uncharacterized protein</fullName>
    </submittedName>
</protein>
<dbReference type="Gene3D" id="3.40.630.30">
    <property type="match status" value="1"/>
</dbReference>
<keyword evidence="5" id="KW-1185">Reference proteome</keyword>
<accession>A0A8H3IZ19</accession>
<gene>
    <name evidence="4" type="ORF">ALECFALPRED_006414</name>
</gene>
<feature type="region of interest" description="Disordered" evidence="3">
    <location>
        <begin position="1"/>
        <end position="64"/>
    </location>
</feature>
<dbReference type="GO" id="GO:0005737">
    <property type="term" value="C:cytoplasm"/>
    <property type="evidence" value="ECO:0007669"/>
    <property type="project" value="TreeGrafter"/>
</dbReference>
<sequence length="156" mass="17136">MPMPYDDPPDVLSDSPESQTPRLEVSESSPPTSHDGYNASTIHRQEEKQTSAQQLRTNRAKINDRNHLHPYVQTLSLSNLDSCVALENAVFPEAERCSREKFIYRLTTCPELCLGLFSSTPSNSPNASIPTYPTARPADSASPAMKSVLIASESTV</sequence>
<evidence type="ECO:0000313" key="5">
    <source>
        <dbReference type="Proteomes" id="UP000664203"/>
    </source>
</evidence>
<organism evidence="4 5">
    <name type="scientific">Alectoria fallacina</name>
    <dbReference type="NCBI Taxonomy" id="1903189"/>
    <lineage>
        <taxon>Eukaryota</taxon>
        <taxon>Fungi</taxon>
        <taxon>Dikarya</taxon>
        <taxon>Ascomycota</taxon>
        <taxon>Pezizomycotina</taxon>
        <taxon>Lecanoromycetes</taxon>
        <taxon>OSLEUM clade</taxon>
        <taxon>Lecanoromycetidae</taxon>
        <taxon>Lecanorales</taxon>
        <taxon>Lecanorineae</taxon>
        <taxon>Parmeliaceae</taxon>
        <taxon>Alectoria</taxon>
    </lineage>
</organism>
<keyword evidence="2" id="KW-0012">Acyltransferase</keyword>
<comment type="caution">
    <text evidence="4">The sequence shown here is derived from an EMBL/GenBank/DDBJ whole genome shotgun (WGS) entry which is preliminary data.</text>
</comment>
<dbReference type="PANTHER" id="PTHR10908:SF0">
    <property type="entry name" value="SEROTONIN N-ACETYLTRANSFERASE"/>
    <property type="match status" value="1"/>
</dbReference>
<dbReference type="InterPro" id="IPR051635">
    <property type="entry name" value="SNAT-like"/>
</dbReference>